<comment type="caution">
    <text evidence="1">The sequence shown here is derived from an EMBL/GenBank/DDBJ whole genome shotgun (WGS) entry which is preliminary data.</text>
</comment>
<accession>A0A9N8YLJ3</accession>
<protein>
    <submittedName>
        <fullName evidence="1">2392_t:CDS:1</fullName>
    </submittedName>
</protein>
<dbReference type="EMBL" id="CAJVPQ010000015">
    <property type="protein sequence ID" value="CAG8437109.1"/>
    <property type="molecule type" value="Genomic_DNA"/>
</dbReference>
<evidence type="ECO:0000313" key="2">
    <source>
        <dbReference type="Proteomes" id="UP000789570"/>
    </source>
</evidence>
<dbReference type="OrthoDB" id="28245at2759"/>
<keyword evidence="2" id="KW-1185">Reference proteome</keyword>
<reference evidence="1" key="1">
    <citation type="submission" date="2021-06" db="EMBL/GenBank/DDBJ databases">
        <authorList>
            <person name="Kallberg Y."/>
            <person name="Tangrot J."/>
            <person name="Rosling A."/>
        </authorList>
    </citation>
    <scope>NUCLEOTIDE SEQUENCE</scope>
    <source>
        <strain evidence="1">UK204</strain>
    </source>
</reference>
<dbReference type="InterPro" id="IPR011993">
    <property type="entry name" value="PH-like_dom_sf"/>
</dbReference>
<sequence length="300" mass="34305">MDVEYSRYNNELNTISRYYAEASELGQQIIKWKNAFKAICSTNRLGLIDSLSTPTTLQSVMVVVGKTVMFVDELCLMDFGNHDASERKNIEAKKKLQEEAKRIYPNPNEDNKLNCQLNDVYHISDIEDITNSTHRNDDNEFIIKQDRGRPTYIFTSPKRDAIMHAIRSSKARYQIAKPVSVTARTISPSGVPGLCIPANNSTFIEQLSGRLAVSETGLTLEFLSEFFVGFYKSNTSQKHLCLQYMAPWLLNLALYYRNGSEHQPHLKKTRDIIKNLIYMTTKEPELYTAILSRVWSTLKG</sequence>
<evidence type="ECO:0000313" key="1">
    <source>
        <dbReference type="EMBL" id="CAG8437109.1"/>
    </source>
</evidence>
<dbReference type="Proteomes" id="UP000789570">
    <property type="component" value="Unassembled WGS sequence"/>
</dbReference>
<gene>
    <name evidence="1" type="ORF">FCALED_LOCUS203</name>
</gene>
<organism evidence="1 2">
    <name type="scientific">Funneliformis caledonium</name>
    <dbReference type="NCBI Taxonomy" id="1117310"/>
    <lineage>
        <taxon>Eukaryota</taxon>
        <taxon>Fungi</taxon>
        <taxon>Fungi incertae sedis</taxon>
        <taxon>Mucoromycota</taxon>
        <taxon>Glomeromycotina</taxon>
        <taxon>Glomeromycetes</taxon>
        <taxon>Glomerales</taxon>
        <taxon>Glomeraceae</taxon>
        <taxon>Funneliformis</taxon>
    </lineage>
</organism>
<dbReference type="AlphaFoldDB" id="A0A9N8YLJ3"/>
<feature type="non-terminal residue" evidence="1">
    <location>
        <position position="300"/>
    </location>
</feature>
<dbReference type="Gene3D" id="2.30.29.30">
    <property type="entry name" value="Pleckstrin-homology domain (PH domain)/Phosphotyrosine-binding domain (PTB)"/>
    <property type="match status" value="1"/>
</dbReference>
<proteinExistence type="predicted"/>
<name>A0A9N8YLJ3_9GLOM</name>